<dbReference type="Gene3D" id="3.30.390.10">
    <property type="entry name" value="Enolase-like, N-terminal domain"/>
    <property type="match status" value="1"/>
</dbReference>
<dbReference type="Gene3D" id="3.20.20.120">
    <property type="entry name" value="Enolase-like C-terminal domain"/>
    <property type="match status" value="1"/>
</dbReference>
<dbReference type="Proteomes" id="UP001596296">
    <property type="component" value="Unassembled WGS sequence"/>
</dbReference>
<evidence type="ECO:0000256" key="2">
    <source>
        <dbReference type="ARBA" id="ARBA00022723"/>
    </source>
</evidence>
<dbReference type="InterPro" id="IPR013342">
    <property type="entry name" value="Mandelate_racemase_C"/>
</dbReference>
<name>A0ABD5UZJ7_9EURY</name>
<evidence type="ECO:0000256" key="3">
    <source>
        <dbReference type="ARBA" id="ARBA00022842"/>
    </source>
</evidence>
<dbReference type="Pfam" id="PF02746">
    <property type="entry name" value="MR_MLE_N"/>
    <property type="match status" value="1"/>
</dbReference>
<dbReference type="GO" id="GO:0046872">
    <property type="term" value="F:metal ion binding"/>
    <property type="evidence" value="ECO:0007669"/>
    <property type="project" value="UniProtKB-KW"/>
</dbReference>
<proteinExistence type="predicted"/>
<dbReference type="InterPro" id="IPR029065">
    <property type="entry name" value="Enolase_C-like"/>
</dbReference>
<dbReference type="PANTHER" id="PTHR13794:SF58">
    <property type="entry name" value="MITOCHONDRIAL ENOLASE SUPERFAMILY MEMBER 1"/>
    <property type="match status" value="1"/>
</dbReference>
<dbReference type="EMBL" id="JBHSXL010000014">
    <property type="protein sequence ID" value="MFC6893835.1"/>
    <property type="molecule type" value="Genomic_DNA"/>
</dbReference>
<dbReference type="InterPro" id="IPR013341">
    <property type="entry name" value="Mandelate_racemase_N_dom"/>
</dbReference>
<dbReference type="InterPro" id="IPR046945">
    <property type="entry name" value="RHMD-like"/>
</dbReference>
<evidence type="ECO:0000256" key="4">
    <source>
        <dbReference type="SAM" id="MobiDB-lite"/>
    </source>
</evidence>
<dbReference type="SUPFAM" id="SSF51604">
    <property type="entry name" value="Enolase C-terminal domain-like"/>
    <property type="match status" value="1"/>
</dbReference>
<dbReference type="SFLD" id="SFLDS00001">
    <property type="entry name" value="Enolase"/>
    <property type="match status" value="1"/>
</dbReference>
<protein>
    <submittedName>
        <fullName evidence="6">Mandelate racemase/muconate lactonizing enzyme family protein</fullName>
    </submittedName>
</protein>
<accession>A0ABD5UZJ7</accession>
<dbReference type="RefSeq" id="WP_379746359.1">
    <property type="nucleotide sequence ID" value="NZ_JBHSVN010000001.1"/>
</dbReference>
<dbReference type="PANTHER" id="PTHR13794">
    <property type="entry name" value="ENOLASE SUPERFAMILY, MANDELATE RACEMASE"/>
    <property type="match status" value="1"/>
</dbReference>
<organism evidence="6 7">
    <name type="scientific">Halopenitus salinus</name>
    <dbReference type="NCBI Taxonomy" id="1198295"/>
    <lineage>
        <taxon>Archaea</taxon>
        <taxon>Methanobacteriati</taxon>
        <taxon>Methanobacteriota</taxon>
        <taxon>Stenosarchaea group</taxon>
        <taxon>Halobacteria</taxon>
        <taxon>Halobacteriales</taxon>
        <taxon>Haloferacaceae</taxon>
        <taxon>Halopenitus</taxon>
    </lineage>
</organism>
<dbReference type="SFLD" id="SFLDG00179">
    <property type="entry name" value="mandelate_racemase"/>
    <property type="match status" value="1"/>
</dbReference>
<dbReference type="AlphaFoldDB" id="A0ABD5UZJ7"/>
<evidence type="ECO:0000313" key="7">
    <source>
        <dbReference type="Proteomes" id="UP001596296"/>
    </source>
</evidence>
<dbReference type="SMART" id="SM00922">
    <property type="entry name" value="MR_MLE"/>
    <property type="match status" value="1"/>
</dbReference>
<gene>
    <name evidence="6" type="ORF">ACFQE9_14660</name>
</gene>
<dbReference type="GO" id="GO:0016836">
    <property type="term" value="F:hydro-lyase activity"/>
    <property type="evidence" value="ECO:0007669"/>
    <property type="project" value="UniProtKB-ARBA"/>
</dbReference>
<dbReference type="InterPro" id="IPR029017">
    <property type="entry name" value="Enolase-like_N"/>
</dbReference>
<comment type="cofactor">
    <cofactor evidence="1">
        <name>Mg(2+)</name>
        <dbReference type="ChEBI" id="CHEBI:18420"/>
    </cofactor>
</comment>
<keyword evidence="7" id="KW-1185">Reference proteome</keyword>
<dbReference type="SUPFAM" id="SSF54826">
    <property type="entry name" value="Enolase N-terminal domain-like"/>
    <property type="match status" value="1"/>
</dbReference>
<dbReference type="PROSITE" id="PS00908">
    <property type="entry name" value="MR_MLE_1"/>
    <property type="match status" value="1"/>
</dbReference>
<reference evidence="6 7" key="1">
    <citation type="journal article" date="2019" name="Int. J. Syst. Evol. Microbiol.">
        <title>The Global Catalogue of Microorganisms (GCM) 10K type strain sequencing project: providing services to taxonomists for standard genome sequencing and annotation.</title>
        <authorList>
            <consortium name="The Broad Institute Genomics Platform"/>
            <consortium name="The Broad Institute Genome Sequencing Center for Infectious Disease"/>
            <person name="Wu L."/>
            <person name="Ma J."/>
        </authorList>
    </citation>
    <scope>NUCLEOTIDE SEQUENCE [LARGE SCALE GENOMIC DNA]</scope>
    <source>
        <strain evidence="6 7">SKJ47</strain>
    </source>
</reference>
<evidence type="ECO:0000259" key="5">
    <source>
        <dbReference type="SMART" id="SM00922"/>
    </source>
</evidence>
<dbReference type="CDD" id="cd03316">
    <property type="entry name" value="MR_like"/>
    <property type="match status" value="1"/>
</dbReference>
<sequence>MRITDVRAMPVSDPVPEEKRHRTDLGTKVKTDATLVFVEAEDGTTGVGAALGSPPTIASIVEHELAPQLLDADPLYTERLWERMYAGSRWKPSLERGYSQPREDRRGITLEAISGIDIALWDLKGKLLDQPVYTLLGPVRDDVQAYASGGWAPGERAETEMRGYAERGFDAVKMRVVGEDDFSIENAVIRVEAARRGIGDDVDLMVDAHGSLDVSTAKRLAKRLEPYDIEWFEEPVSPDDHAGLAEVRRSTTIPIATGEREFTRFDFLSLMEERAMDVVQPDVARAGGFTEIRRIAAMASARGLRIAPHAWGSGVLFAASIHLAMALPNCHLLEVSQAHMPLMYDLFEEDYEIRDGRVYAPDRPGLGFTLRDDYADRFEYVEGPEYVF</sequence>
<feature type="domain" description="Mandelate racemase/muconate lactonizing enzyme C-terminal" evidence="5">
    <location>
        <begin position="154"/>
        <end position="254"/>
    </location>
</feature>
<dbReference type="InterPro" id="IPR036849">
    <property type="entry name" value="Enolase-like_C_sf"/>
</dbReference>
<keyword evidence="3" id="KW-0460">Magnesium</keyword>
<evidence type="ECO:0000313" key="6">
    <source>
        <dbReference type="EMBL" id="MFC6893835.1"/>
    </source>
</evidence>
<keyword evidence="2" id="KW-0479">Metal-binding</keyword>
<dbReference type="InterPro" id="IPR018110">
    <property type="entry name" value="Mandel_Rmase/mucon_lact_enz_CS"/>
</dbReference>
<comment type="caution">
    <text evidence="6">The sequence shown here is derived from an EMBL/GenBank/DDBJ whole genome shotgun (WGS) entry which is preliminary data.</text>
</comment>
<evidence type="ECO:0000256" key="1">
    <source>
        <dbReference type="ARBA" id="ARBA00001946"/>
    </source>
</evidence>
<dbReference type="Pfam" id="PF13378">
    <property type="entry name" value="MR_MLE_C"/>
    <property type="match status" value="1"/>
</dbReference>
<feature type="region of interest" description="Disordered" evidence="4">
    <location>
        <begin position="1"/>
        <end position="23"/>
    </location>
</feature>